<reference evidence="3" key="1">
    <citation type="submission" date="2015-11" db="EMBL/GenBank/DDBJ databases">
        <authorList>
            <consortium name="Cross-ministerial Strategic Innovation Promotion Program (SIP) consortium"/>
            <person name="Tomihama T."/>
            <person name="Ikenaga M."/>
            <person name="Sakai M."/>
            <person name="Okubo T."/>
            <person name="Ikeda S."/>
        </authorList>
    </citation>
    <scope>NUCLEOTIDE SEQUENCE [LARGE SCALE GENOMIC DNA]</scope>
    <source>
        <strain evidence="3">S58</strain>
    </source>
</reference>
<gene>
    <name evidence="2" type="ORF">SsS58_08646</name>
</gene>
<dbReference type="AlphaFoldDB" id="A0A100JYU5"/>
<comment type="caution">
    <text evidence="2">The sequence shown here is derived from an EMBL/GenBank/DDBJ whole genome shotgun (WGS) entry which is preliminary data.</text>
</comment>
<accession>A0A100JYU5</accession>
<protein>
    <submittedName>
        <fullName evidence="2">Uncharacterized protein</fullName>
    </submittedName>
</protein>
<dbReference type="Proteomes" id="UP000067448">
    <property type="component" value="Unassembled WGS sequence"/>
</dbReference>
<evidence type="ECO:0000256" key="1">
    <source>
        <dbReference type="SAM" id="MobiDB-lite"/>
    </source>
</evidence>
<sequence length="243" mass="25640">MVGRLTSPLSRRVGAGIHGRGVLAARLPALPAASRPLRSLAEVREASSTVIHRQVQRLRQLTDEWQRIHPPIRRVEFPSAQDMQRGLDDDGLLDFEPLTVKTLITWLSAHGHWPKNMPLSDRRVDLGLAATRPSTPTTGGGGAAGRGGPSGSPPGPCIVLNGQLVSARTDDLPALTRQVAADITAEQRATFATSAPALTPRIPRPRASSSGTGSQSGGSYLAPVTDQDRTLAVGLADEALVAE</sequence>
<feature type="compositionally biased region" description="Low complexity" evidence="1">
    <location>
        <begin position="208"/>
        <end position="219"/>
    </location>
</feature>
<feature type="compositionally biased region" description="Gly residues" evidence="1">
    <location>
        <begin position="138"/>
        <end position="150"/>
    </location>
</feature>
<proteinExistence type="predicted"/>
<feature type="region of interest" description="Disordered" evidence="1">
    <location>
        <begin position="130"/>
        <end position="156"/>
    </location>
</feature>
<dbReference type="EMBL" id="BCMM01000087">
    <property type="protein sequence ID" value="GAQ68187.1"/>
    <property type="molecule type" value="Genomic_DNA"/>
</dbReference>
<reference evidence="3" key="3">
    <citation type="submission" date="2016-02" db="EMBL/GenBank/DDBJ databases">
        <title>Draft genome of pathogenic Streptomyces sp. in Japan.</title>
        <authorList>
            <person name="Tomihama T."/>
            <person name="Ikenaga M."/>
            <person name="Sakai M."/>
            <person name="Okubo T."/>
            <person name="Ikeda S."/>
        </authorList>
    </citation>
    <scope>NUCLEOTIDE SEQUENCE [LARGE SCALE GENOMIC DNA]</scope>
    <source>
        <strain evidence="3">S58</strain>
    </source>
</reference>
<evidence type="ECO:0000313" key="3">
    <source>
        <dbReference type="Proteomes" id="UP000067448"/>
    </source>
</evidence>
<organism evidence="2 3">
    <name type="scientific">Streptomyces scabiei</name>
    <dbReference type="NCBI Taxonomy" id="1930"/>
    <lineage>
        <taxon>Bacteria</taxon>
        <taxon>Bacillati</taxon>
        <taxon>Actinomycetota</taxon>
        <taxon>Actinomycetes</taxon>
        <taxon>Kitasatosporales</taxon>
        <taxon>Streptomycetaceae</taxon>
        <taxon>Streptomyces</taxon>
    </lineage>
</organism>
<reference evidence="2 3" key="2">
    <citation type="journal article" date="2016" name="Genome Announc.">
        <title>Draft Genome Sequences of Streptomyces scabiei S58, Streptomyces turgidiscabies T45, and Streptomyces acidiscabies a10, the Pathogens of Potato Common Scab, Isolated in Japan.</title>
        <authorList>
            <person name="Tomihama T."/>
            <person name="Nishi Y."/>
            <person name="Sakai M."/>
            <person name="Ikenaga M."/>
            <person name="Okubo T."/>
            <person name="Ikeda S."/>
        </authorList>
    </citation>
    <scope>NUCLEOTIDE SEQUENCE [LARGE SCALE GENOMIC DNA]</scope>
    <source>
        <strain evidence="2 3">S58</strain>
    </source>
</reference>
<feature type="region of interest" description="Disordered" evidence="1">
    <location>
        <begin position="192"/>
        <end position="227"/>
    </location>
</feature>
<name>A0A100JYU5_STRSC</name>
<evidence type="ECO:0000313" key="2">
    <source>
        <dbReference type="EMBL" id="GAQ68187.1"/>
    </source>
</evidence>